<dbReference type="Proteomes" id="UP000694865">
    <property type="component" value="Unplaced"/>
</dbReference>
<evidence type="ECO:0000313" key="2">
    <source>
        <dbReference type="RefSeq" id="XP_006813466.1"/>
    </source>
</evidence>
<evidence type="ECO:0000313" key="1">
    <source>
        <dbReference type="Proteomes" id="UP000694865"/>
    </source>
</evidence>
<name>A0ABM0M0C5_SACKO</name>
<dbReference type="RefSeq" id="XP_006813466.1">
    <property type="nucleotide sequence ID" value="XM_006813403.1"/>
</dbReference>
<accession>A0ABM0M0C5</accession>
<dbReference type="Gene3D" id="1.20.1270.60">
    <property type="entry name" value="Arfaptin homology (AH) domain/BAR domain"/>
    <property type="match status" value="1"/>
</dbReference>
<gene>
    <name evidence="2" type="primary">LOC102803434</name>
</gene>
<protein>
    <submittedName>
        <fullName evidence="2">Uncharacterized protein LOC102803434</fullName>
    </submittedName>
</protein>
<sequence length="308" mass="34288">MPSVNELMGMPSVNELMGMPSVNELMGMPSVNELMGMPSVNELMGMPSVNELMGMPSVNELMGMPSVNELMGMPSAPTKAKIKKNIFGNLTKAVGEARKGGHKDVDELFQQERDKCNEKVLLIRDASDNFNKMVFIQQRLEGAAAHLSTTLNLGGGILEGNNATANNMLVTFSHALDDYKHGVEVFATNDESTLGFVLELYSRYQESEKEMLFRRTCKMIDLETATKNLEKAKPQKRDAADDAKKDAEVVFERISEVAKKEIVHYHTERVLEFQKALILYAEAKIKTARDTYALLARSMNKLKEVDSA</sequence>
<keyword evidence="1" id="KW-1185">Reference proteome</keyword>
<dbReference type="PANTHER" id="PTHR45850:SF2">
    <property type="entry name" value="SORTING NEXIN-5-LIKE"/>
    <property type="match status" value="1"/>
</dbReference>
<proteinExistence type="predicted"/>
<dbReference type="GeneID" id="102803434"/>
<dbReference type="InterPro" id="IPR027267">
    <property type="entry name" value="AH/BAR_dom_sf"/>
</dbReference>
<organism evidence="1 2">
    <name type="scientific">Saccoglossus kowalevskii</name>
    <name type="common">Acorn worm</name>
    <dbReference type="NCBI Taxonomy" id="10224"/>
    <lineage>
        <taxon>Eukaryota</taxon>
        <taxon>Metazoa</taxon>
        <taxon>Hemichordata</taxon>
        <taxon>Enteropneusta</taxon>
        <taxon>Harrimaniidae</taxon>
        <taxon>Saccoglossus</taxon>
    </lineage>
</organism>
<dbReference type="PANTHER" id="PTHR45850">
    <property type="entry name" value="SORTING NEXIN FAMILY MEMBER"/>
    <property type="match status" value="1"/>
</dbReference>
<reference evidence="2" key="1">
    <citation type="submission" date="2025-08" db="UniProtKB">
        <authorList>
            <consortium name="RefSeq"/>
        </authorList>
    </citation>
    <scope>IDENTIFICATION</scope>
    <source>
        <tissue evidence="2">Testes</tissue>
    </source>
</reference>